<reference evidence="1 2" key="1">
    <citation type="journal article" date="2024" name="bioRxiv">
        <title>A reference genome for Trichogramma kaykai: A tiny desert-dwelling parasitoid wasp with competing sex-ratio distorters.</title>
        <authorList>
            <person name="Culotta J."/>
            <person name="Lindsey A.R."/>
        </authorList>
    </citation>
    <scope>NUCLEOTIDE SEQUENCE [LARGE SCALE GENOMIC DNA]</scope>
    <source>
        <strain evidence="1 2">KSX58</strain>
    </source>
</reference>
<protein>
    <recommendedName>
        <fullName evidence="3">ATP-dependent DNA helicase</fullName>
    </recommendedName>
</protein>
<evidence type="ECO:0000313" key="2">
    <source>
        <dbReference type="Proteomes" id="UP001627154"/>
    </source>
</evidence>
<evidence type="ECO:0008006" key="3">
    <source>
        <dbReference type="Google" id="ProtNLM"/>
    </source>
</evidence>
<dbReference type="AlphaFoldDB" id="A0ABD2WH54"/>
<keyword evidence="2" id="KW-1185">Reference proteome</keyword>
<dbReference type="PANTHER" id="PTHR10492:SF57">
    <property type="entry name" value="ATP-DEPENDENT DNA HELICASE"/>
    <property type="match status" value="1"/>
</dbReference>
<dbReference type="Proteomes" id="UP001627154">
    <property type="component" value="Unassembled WGS sequence"/>
</dbReference>
<accession>A0ABD2WH54</accession>
<proteinExistence type="predicted"/>
<sequence>MVKVITDDVHEGDSSIDEKSNDHDEINQYINARYLCPPEAMYRINKYKLHDISHAIVRLAVHKENEQNVYFNDREENVVLTKNRLTVKDDNFKKWLLHVGEGKRSNEYESENESIYIPDDLICEFEEIITEIYGRQIRTEDESTHDKVILAPTKVEVIELNNKILSKGEGDTREYLSIDAVSDEDKLYKKCCIQRNIIKYDKYNYNNSMPVEFLNTLTPNGLPPQNLILKVGVIDILL</sequence>
<evidence type="ECO:0000313" key="1">
    <source>
        <dbReference type="EMBL" id="KAL3392380.1"/>
    </source>
</evidence>
<dbReference type="EMBL" id="JBJJXI010000106">
    <property type="protein sequence ID" value="KAL3392380.1"/>
    <property type="molecule type" value="Genomic_DNA"/>
</dbReference>
<organism evidence="1 2">
    <name type="scientific">Trichogramma kaykai</name>
    <dbReference type="NCBI Taxonomy" id="54128"/>
    <lineage>
        <taxon>Eukaryota</taxon>
        <taxon>Metazoa</taxon>
        <taxon>Ecdysozoa</taxon>
        <taxon>Arthropoda</taxon>
        <taxon>Hexapoda</taxon>
        <taxon>Insecta</taxon>
        <taxon>Pterygota</taxon>
        <taxon>Neoptera</taxon>
        <taxon>Endopterygota</taxon>
        <taxon>Hymenoptera</taxon>
        <taxon>Apocrita</taxon>
        <taxon>Proctotrupomorpha</taxon>
        <taxon>Chalcidoidea</taxon>
        <taxon>Trichogrammatidae</taxon>
        <taxon>Trichogramma</taxon>
    </lineage>
</organism>
<comment type="caution">
    <text evidence="1">The sequence shown here is derived from an EMBL/GenBank/DDBJ whole genome shotgun (WGS) entry which is preliminary data.</text>
</comment>
<name>A0ABD2WH54_9HYME</name>
<gene>
    <name evidence="1" type="ORF">TKK_013202</name>
</gene>
<dbReference type="PANTHER" id="PTHR10492">
    <property type="match status" value="1"/>
</dbReference>